<dbReference type="GO" id="GO:0016020">
    <property type="term" value="C:membrane"/>
    <property type="evidence" value="ECO:0007669"/>
    <property type="project" value="UniProtKB-SubCell"/>
</dbReference>
<proteinExistence type="predicted"/>
<dbReference type="Proteomes" id="UP000321638">
    <property type="component" value="Unassembled WGS sequence"/>
</dbReference>
<evidence type="ECO:0000256" key="1">
    <source>
        <dbReference type="ARBA" id="ARBA00004141"/>
    </source>
</evidence>
<protein>
    <recommendedName>
        <fullName evidence="6">NnrU domain-containing protein</fullName>
    </recommendedName>
</protein>
<comment type="subcellular location">
    <subcellularLocation>
        <location evidence="1">Membrane</location>
        <topology evidence="1">Multi-pass membrane protein</topology>
    </subcellularLocation>
</comment>
<feature type="transmembrane region" description="Helical" evidence="5">
    <location>
        <begin position="205"/>
        <end position="226"/>
    </location>
</feature>
<sequence length="233" mass="25076">MSVLSHSITAMALSATLFVGGHFLLSHGLRRPLVAALGEGGFRGLYTVVAFIGLGWMIWAHKTAPYVALWGNPLWARHLLVLIMLVAVFFFMLGMTTPSPGVVGAETRPMSYDGGLGIHAIVRHPGLWGFALWGVGHLIANGDVATVILAGGIALLAFGGMLGIDARKRRAFPEIYGRFLAHTSNIPFAALAAGKVRLDWSKIGLWRLALALAVYLVLLFTHRWFIGLSALPV</sequence>
<feature type="transmembrane region" description="Helical" evidence="5">
    <location>
        <begin position="145"/>
        <end position="164"/>
    </location>
</feature>
<feature type="transmembrane region" description="Helical" evidence="5">
    <location>
        <begin position="45"/>
        <end position="62"/>
    </location>
</feature>
<evidence type="ECO:0000313" key="7">
    <source>
        <dbReference type="EMBL" id="TXL81942.1"/>
    </source>
</evidence>
<keyword evidence="4 5" id="KW-0472">Membrane</keyword>
<feature type="domain" description="NnrU" evidence="6">
    <location>
        <begin position="11"/>
        <end position="229"/>
    </location>
</feature>
<dbReference type="OrthoDB" id="5293641at2"/>
<keyword evidence="3 5" id="KW-1133">Transmembrane helix</keyword>
<evidence type="ECO:0000259" key="6">
    <source>
        <dbReference type="Pfam" id="PF07298"/>
    </source>
</evidence>
<evidence type="ECO:0000256" key="2">
    <source>
        <dbReference type="ARBA" id="ARBA00022692"/>
    </source>
</evidence>
<dbReference type="InterPro" id="IPR009915">
    <property type="entry name" value="NnrU_dom"/>
</dbReference>
<feature type="transmembrane region" description="Helical" evidence="5">
    <location>
        <begin position="6"/>
        <end position="25"/>
    </location>
</feature>
<dbReference type="Pfam" id="PF07298">
    <property type="entry name" value="NnrU"/>
    <property type="match status" value="1"/>
</dbReference>
<dbReference type="EMBL" id="VDUZ01000002">
    <property type="protein sequence ID" value="TXL81942.1"/>
    <property type="molecule type" value="Genomic_DNA"/>
</dbReference>
<keyword evidence="2 5" id="KW-0812">Transmembrane</keyword>
<evidence type="ECO:0000313" key="8">
    <source>
        <dbReference type="Proteomes" id="UP000321638"/>
    </source>
</evidence>
<comment type="caution">
    <text evidence="7">The sequence shown here is derived from an EMBL/GenBank/DDBJ whole genome shotgun (WGS) entry which is preliminary data.</text>
</comment>
<organism evidence="7 8">
    <name type="scientific">Vineibacter terrae</name>
    <dbReference type="NCBI Taxonomy" id="2586908"/>
    <lineage>
        <taxon>Bacteria</taxon>
        <taxon>Pseudomonadati</taxon>
        <taxon>Pseudomonadota</taxon>
        <taxon>Alphaproteobacteria</taxon>
        <taxon>Hyphomicrobiales</taxon>
        <taxon>Vineibacter</taxon>
    </lineage>
</organism>
<dbReference type="AlphaFoldDB" id="A0A5C8PUB2"/>
<dbReference type="RefSeq" id="WP_147845297.1">
    <property type="nucleotide sequence ID" value="NZ_VDUZ01000002.1"/>
</dbReference>
<feature type="transmembrane region" description="Helical" evidence="5">
    <location>
        <begin position="74"/>
        <end position="95"/>
    </location>
</feature>
<evidence type="ECO:0000256" key="5">
    <source>
        <dbReference type="SAM" id="Phobius"/>
    </source>
</evidence>
<gene>
    <name evidence="7" type="ORF">FHP25_02425</name>
</gene>
<name>A0A5C8PUB2_9HYPH</name>
<accession>A0A5C8PUB2</accession>
<keyword evidence="8" id="KW-1185">Reference proteome</keyword>
<reference evidence="7 8" key="1">
    <citation type="submission" date="2019-06" db="EMBL/GenBank/DDBJ databases">
        <title>New taxonomy in bacterial strain CC-CFT640, isolated from vineyard.</title>
        <authorList>
            <person name="Lin S.-Y."/>
            <person name="Tsai C.-F."/>
            <person name="Young C.-C."/>
        </authorList>
    </citation>
    <scope>NUCLEOTIDE SEQUENCE [LARGE SCALE GENOMIC DNA]</scope>
    <source>
        <strain evidence="7 8">CC-CFT640</strain>
    </source>
</reference>
<evidence type="ECO:0000256" key="4">
    <source>
        <dbReference type="ARBA" id="ARBA00023136"/>
    </source>
</evidence>
<evidence type="ECO:0000256" key="3">
    <source>
        <dbReference type="ARBA" id="ARBA00022989"/>
    </source>
</evidence>